<sequence length="368" mass="39490">MQRMVPTGPSASTPTSAPARALGPAPEVVLEVLDGCAELAAQEASALGPVRIIGSTEAVVATDDLTGAAALRRSVAAYLCIRIPARRPQELLETSVMRHLGQALQRLQQLRPRSARFTGLRLAAAGAGTPVMERLAQELAAAVDLPVDAEDGDLLVRVRPAARTDGAPRAWEVLARLTTRPLSTRAWRTVDYPGAVNATIAACVMTLMDVSGEDELLDMTCGSGTLLIEQSFLAAPRRAVGVDLAPAAIEAARAHQRAARRKGRIDWIVGDVLTADLPGGFTRIVANPPWGEIHGEHVTNQDLLASLLARADELGAPGCRVGILTHEIRRMHAVLADPACAWTAVDEHRFFQKGHHPRLFRLRRRDEP</sequence>
<keyword evidence="3" id="KW-0808">Transferase</keyword>
<protein>
    <submittedName>
        <fullName evidence="3">Putative RNA methylase</fullName>
    </submittedName>
</protein>
<dbReference type="InterPro" id="IPR002052">
    <property type="entry name" value="DNA_methylase_N6_adenine_CS"/>
</dbReference>
<proteinExistence type="predicted"/>
<dbReference type="PANTHER" id="PTHR14911">
    <property type="entry name" value="THUMP DOMAIN-CONTAINING"/>
    <property type="match status" value="1"/>
</dbReference>
<dbReference type="AlphaFoldDB" id="A0A1X6X5V7"/>
<dbReference type="Proteomes" id="UP000195981">
    <property type="component" value="Unassembled WGS sequence"/>
</dbReference>
<dbReference type="Gene3D" id="3.40.50.150">
    <property type="entry name" value="Vaccinia Virus protein VP39"/>
    <property type="match status" value="1"/>
</dbReference>
<evidence type="ECO:0000313" key="3">
    <source>
        <dbReference type="EMBL" id="SLM94456.1"/>
    </source>
</evidence>
<dbReference type="InterPro" id="IPR029063">
    <property type="entry name" value="SAM-dependent_MTases_sf"/>
</dbReference>
<evidence type="ECO:0000256" key="1">
    <source>
        <dbReference type="SAM" id="MobiDB-lite"/>
    </source>
</evidence>
<dbReference type="GO" id="GO:0030488">
    <property type="term" value="P:tRNA methylation"/>
    <property type="evidence" value="ECO:0007669"/>
    <property type="project" value="TreeGrafter"/>
</dbReference>
<keyword evidence="4" id="KW-1185">Reference proteome</keyword>
<feature type="region of interest" description="Disordered" evidence="1">
    <location>
        <begin position="1"/>
        <end position="21"/>
    </location>
</feature>
<dbReference type="GO" id="GO:0003676">
    <property type="term" value="F:nucleic acid binding"/>
    <property type="evidence" value="ECO:0007669"/>
    <property type="project" value="InterPro"/>
</dbReference>
<accession>A0A1X6X5V7</accession>
<dbReference type="PROSITE" id="PS00092">
    <property type="entry name" value="N6_MTASE"/>
    <property type="match status" value="1"/>
</dbReference>
<name>A0A1X6X5V7_9MICO</name>
<dbReference type="SUPFAM" id="SSF53335">
    <property type="entry name" value="S-adenosyl-L-methionine-dependent methyltransferases"/>
    <property type="match status" value="1"/>
</dbReference>
<feature type="compositionally biased region" description="Low complexity" evidence="1">
    <location>
        <begin position="1"/>
        <end position="19"/>
    </location>
</feature>
<gene>
    <name evidence="3" type="ORF">FM110_11365</name>
</gene>
<dbReference type="EMBL" id="FWFG01000099">
    <property type="protein sequence ID" value="SLM94456.1"/>
    <property type="molecule type" value="Genomic_DNA"/>
</dbReference>
<evidence type="ECO:0000259" key="2">
    <source>
        <dbReference type="Pfam" id="PF01170"/>
    </source>
</evidence>
<organism evidence="3 4">
    <name type="scientific">Brachybacterium nesterenkovii</name>
    <dbReference type="NCBI Taxonomy" id="47847"/>
    <lineage>
        <taxon>Bacteria</taxon>
        <taxon>Bacillati</taxon>
        <taxon>Actinomycetota</taxon>
        <taxon>Actinomycetes</taxon>
        <taxon>Micrococcales</taxon>
        <taxon>Dermabacteraceae</taxon>
        <taxon>Brachybacterium</taxon>
    </lineage>
</organism>
<keyword evidence="3" id="KW-0489">Methyltransferase</keyword>
<dbReference type="Pfam" id="PF01170">
    <property type="entry name" value="UPF0020"/>
    <property type="match status" value="1"/>
</dbReference>
<feature type="domain" description="Ribosomal RNA large subunit methyltransferase K/L-like methyltransferase" evidence="2">
    <location>
        <begin position="185"/>
        <end position="356"/>
    </location>
</feature>
<reference evidence="3 4" key="1">
    <citation type="submission" date="2017-02" db="EMBL/GenBank/DDBJ databases">
        <authorList>
            <person name="Peterson S.W."/>
        </authorList>
    </citation>
    <scope>NUCLEOTIDE SEQUENCE [LARGE SCALE GENOMIC DNA]</scope>
    <source>
        <strain evidence="3 4">CIP104813</strain>
    </source>
</reference>
<dbReference type="PANTHER" id="PTHR14911:SF13">
    <property type="entry name" value="TRNA (GUANINE(6)-N2)-METHYLTRANSFERASE THUMP3"/>
    <property type="match status" value="1"/>
</dbReference>
<dbReference type="InterPro" id="IPR000241">
    <property type="entry name" value="RlmKL-like_Mtase"/>
</dbReference>
<dbReference type="GO" id="GO:0016423">
    <property type="term" value="F:tRNA (guanine) methyltransferase activity"/>
    <property type="evidence" value="ECO:0007669"/>
    <property type="project" value="TreeGrafter"/>
</dbReference>
<evidence type="ECO:0000313" key="4">
    <source>
        <dbReference type="Proteomes" id="UP000195981"/>
    </source>
</evidence>